<dbReference type="InterPro" id="IPR011034">
    <property type="entry name" value="Formyl_transferase-like_C_sf"/>
</dbReference>
<evidence type="ECO:0000256" key="1">
    <source>
        <dbReference type="ARBA" id="ARBA00004173"/>
    </source>
</evidence>
<evidence type="ECO:0000256" key="5">
    <source>
        <dbReference type="ARBA" id="ARBA00022679"/>
    </source>
</evidence>
<keyword evidence="14" id="KW-1185">Reference proteome</keyword>
<gene>
    <name evidence="13" type="ORF">GHT06_019309</name>
</gene>
<dbReference type="PANTHER" id="PTHR11138:SF5">
    <property type="entry name" value="METHIONYL-TRNA FORMYLTRANSFERASE, MITOCHONDRIAL"/>
    <property type="match status" value="1"/>
</dbReference>
<keyword evidence="8" id="KW-0496">Mitochondrion</keyword>
<dbReference type="FunFam" id="3.40.50.12230:FF:000003">
    <property type="entry name" value="methionyl-tRNA formyltransferase, mitochondrial"/>
    <property type="match status" value="1"/>
</dbReference>
<dbReference type="SUPFAM" id="SSF50486">
    <property type="entry name" value="FMT C-terminal domain-like"/>
    <property type="match status" value="1"/>
</dbReference>
<keyword evidence="7" id="KW-0809">Transit peptide</keyword>
<dbReference type="SUPFAM" id="SSF53328">
    <property type="entry name" value="Formyltransferase"/>
    <property type="match status" value="1"/>
</dbReference>
<evidence type="ECO:0000256" key="8">
    <source>
        <dbReference type="ARBA" id="ARBA00023128"/>
    </source>
</evidence>
<proteinExistence type="inferred from homology"/>
<evidence type="ECO:0000256" key="3">
    <source>
        <dbReference type="ARBA" id="ARBA00012261"/>
    </source>
</evidence>
<reference evidence="13 14" key="1">
    <citation type="submission" date="2022-05" db="EMBL/GenBank/DDBJ databases">
        <title>A multi-omics perspective on studying reproductive biology in Daphnia sinensis.</title>
        <authorList>
            <person name="Jia J."/>
        </authorList>
    </citation>
    <scope>NUCLEOTIDE SEQUENCE [LARGE SCALE GENOMIC DNA]</scope>
    <source>
        <strain evidence="13 14">WSL</strain>
    </source>
</reference>
<organism evidence="13 14">
    <name type="scientific">Daphnia sinensis</name>
    <dbReference type="NCBI Taxonomy" id="1820382"/>
    <lineage>
        <taxon>Eukaryota</taxon>
        <taxon>Metazoa</taxon>
        <taxon>Ecdysozoa</taxon>
        <taxon>Arthropoda</taxon>
        <taxon>Crustacea</taxon>
        <taxon>Branchiopoda</taxon>
        <taxon>Diplostraca</taxon>
        <taxon>Cladocera</taxon>
        <taxon>Anomopoda</taxon>
        <taxon>Daphniidae</taxon>
        <taxon>Daphnia</taxon>
        <taxon>Daphnia similis group</taxon>
    </lineage>
</organism>
<evidence type="ECO:0000256" key="7">
    <source>
        <dbReference type="ARBA" id="ARBA00022946"/>
    </source>
</evidence>
<dbReference type="InterPro" id="IPR036477">
    <property type="entry name" value="Formyl_transf_N_sf"/>
</dbReference>
<evidence type="ECO:0000256" key="4">
    <source>
        <dbReference type="ARBA" id="ARBA00014185"/>
    </source>
</evidence>
<comment type="caution">
    <text evidence="13">The sequence shown here is derived from an EMBL/GenBank/DDBJ whole genome shotgun (WGS) entry which is preliminary data.</text>
</comment>
<name>A0AAD5KJU8_9CRUS</name>
<dbReference type="InterPro" id="IPR002376">
    <property type="entry name" value="Formyl_transf_N"/>
</dbReference>
<dbReference type="CDD" id="cd08646">
    <property type="entry name" value="FMT_core_Met-tRNA-FMT_N"/>
    <property type="match status" value="1"/>
</dbReference>
<evidence type="ECO:0000313" key="14">
    <source>
        <dbReference type="Proteomes" id="UP000820818"/>
    </source>
</evidence>
<dbReference type="Proteomes" id="UP000820818">
    <property type="component" value="Linkage Group LG8"/>
</dbReference>
<dbReference type="GO" id="GO:0004479">
    <property type="term" value="F:methionyl-tRNA formyltransferase activity"/>
    <property type="evidence" value="ECO:0007669"/>
    <property type="project" value="UniProtKB-EC"/>
</dbReference>
<dbReference type="Pfam" id="PF00551">
    <property type="entry name" value="Formyl_trans_N"/>
    <property type="match status" value="1"/>
</dbReference>
<dbReference type="EMBL" id="WJBH02000008">
    <property type="protein sequence ID" value="KAI9554037.1"/>
    <property type="molecule type" value="Genomic_DNA"/>
</dbReference>
<comment type="similarity">
    <text evidence="2">Belongs to the Fmt family.</text>
</comment>
<dbReference type="PANTHER" id="PTHR11138">
    <property type="entry name" value="METHIONYL-TRNA FORMYLTRANSFERASE"/>
    <property type="match status" value="1"/>
</dbReference>
<dbReference type="NCBIfam" id="TIGR00460">
    <property type="entry name" value="fmt"/>
    <property type="match status" value="1"/>
</dbReference>
<sequence>MSFRTLLLKTVKNVIVLKSRTYCLDSTKKKWKIMFFGTDGFALKSLEELHKAMQEGRMVSELSVVVPAPKPHPCLVAKYAMKHNLPISVWPLPKEQPPTDRWELGVVASFGHLIPKRIINCFPQGMLNIHASILPRWRGAAPIVHAIMNGDDETGVTIMRIKPYHFDVGDIVQQQSLPIDPHISALQLTDRLADMGANLLVRCVSDLHYHLNRCTPQPSEGVTLAPKIDATLSHIDWSSMNAAQIYNRWRATRHLFKLQTFFHGNNVKLNDVEPPTTKPPPMFQDLVDRPGRIIVDRQRNLLFVRCQDWVAIRHVSLHRRPVMSALDFFNGYLQKKAIDQHYFDEKYYFCKKKMKGIEKKVGGSQILRRK</sequence>
<dbReference type="AlphaFoldDB" id="A0AAD5KJU8"/>
<keyword evidence="6" id="KW-0648">Protein biosynthesis</keyword>
<dbReference type="Gene3D" id="3.40.50.12230">
    <property type="match status" value="1"/>
</dbReference>
<evidence type="ECO:0000313" key="13">
    <source>
        <dbReference type="EMBL" id="KAI9554037.1"/>
    </source>
</evidence>
<evidence type="ECO:0000256" key="6">
    <source>
        <dbReference type="ARBA" id="ARBA00022917"/>
    </source>
</evidence>
<comment type="function">
    <text evidence="10">Methionyl-tRNA formyltransferase that formylates methionyl-tRNA in mitochondria and is crucial for translation initiation.</text>
</comment>
<dbReference type="EC" id="2.1.2.9" evidence="3"/>
<comment type="catalytic activity">
    <reaction evidence="9">
        <text>L-methionyl-tRNA(fMet) + (6R)-10-formyltetrahydrofolate = N-formyl-L-methionyl-tRNA(fMet) + (6S)-5,6,7,8-tetrahydrofolate + H(+)</text>
        <dbReference type="Rhea" id="RHEA:24380"/>
        <dbReference type="Rhea" id="RHEA-COMP:9952"/>
        <dbReference type="Rhea" id="RHEA-COMP:9953"/>
        <dbReference type="ChEBI" id="CHEBI:15378"/>
        <dbReference type="ChEBI" id="CHEBI:57453"/>
        <dbReference type="ChEBI" id="CHEBI:78530"/>
        <dbReference type="ChEBI" id="CHEBI:78844"/>
        <dbReference type="ChEBI" id="CHEBI:195366"/>
        <dbReference type="EC" id="2.1.2.9"/>
    </reaction>
    <physiologicalReaction direction="left-to-right" evidence="9">
        <dbReference type="Rhea" id="RHEA:24381"/>
    </physiologicalReaction>
</comment>
<dbReference type="GO" id="GO:0005739">
    <property type="term" value="C:mitochondrion"/>
    <property type="evidence" value="ECO:0007669"/>
    <property type="project" value="UniProtKB-SubCell"/>
</dbReference>
<evidence type="ECO:0000259" key="11">
    <source>
        <dbReference type="Pfam" id="PF00551"/>
    </source>
</evidence>
<dbReference type="InterPro" id="IPR005794">
    <property type="entry name" value="Fmt"/>
</dbReference>
<dbReference type="Pfam" id="PF02911">
    <property type="entry name" value="Formyl_trans_C"/>
    <property type="match status" value="1"/>
</dbReference>
<protein>
    <recommendedName>
        <fullName evidence="4">Methionyl-tRNA formyltransferase, mitochondrial</fullName>
        <ecNumber evidence="3">2.1.2.9</ecNumber>
    </recommendedName>
</protein>
<evidence type="ECO:0000256" key="9">
    <source>
        <dbReference type="ARBA" id="ARBA00052555"/>
    </source>
</evidence>
<keyword evidence="5" id="KW-0808">Transferase</keyword>
<dbReference type="InterPro" id="IPR005793">
    <property type="entry name" value="Formyl_trans_C"/>
</dbReference>
<feature type="domain" description="Formyl transferase N-terminal" evidence="11">
    <location>
        <begin position="103"/>
        <end position="203"/>
    </location>
</feature>
<comment type="subcellular location">
    <subcellularLocation>
        <location evidence="1">Mitochondrion</location>
    </subcellularLocation>
</comment>
<evidence type="ECO:0000256" key="10">
    <source>
        <dbReference type="ARBA" id="ARBA00057846"/>
    </source>
</evidence>
<evidence type="ECO:0000259" key="12">
    <source>
        <dbReference type="Pfam" id="PF02911"/>
    </source>
</evidence>
<accession>A0AAD5KJU8</accession>
<feature type="domain" description="Formyl transferase C-terminal" evidence="12">
    <location>
        <begin position="227"/>
        <end position="332"/>
    </location>
</feature>
<dbReference type="InterPro" id="IPR041711">
    <property type="entry name" value="Met-tRNA-FMT_N"/>
</dbReference>
<evidence type="ECO:0000256" key="2">
    <source>
        <dbReference type="ARBA" id="ARBA00010699"/>
    </source>
</evidence>